<dbReference type="Pfam" id="PF08240">
    <property type="entry name" value="ADH_N"/>
    <property type="match status" value="1"/>
</dbReference>
<name>A0A9W6AHN3_ASPTU</name>
<evidence type="ECO:0000259" key="2">
    <source>
        <dbReference type="SMART" id="SM00829"/>
    </source>
</evidence>
<proteinExistence type="predicted"/>
<dbReference type="InterPro" id="IPR013149">
    <property type="entry name" value="ADH-like_C"/>
</dbReference>
<dbReference type="GO" id="GO:0016491">
    <property type="term" value="F:oxidoreductase activity"/>
    <property type="evidence" value="ECO:0007669"/>
    <property type="project" value="InterPro"/>
</dbReference>
<sequence>MSPISQSQIPTSTSGWTLVGTAPDDGSGALVWKDELELHDLGPTDVVEATPPSIHNTTLILTYYVTAVANGTFPWSPADHDTGSLIPGSDGAGEVVAIGSHVTRFKPTDRVIVVYYPNFLFGAAPTYAQMSGSPGTFRHHGVFNENGGLIHMPSNLSYSEAATLPCSALTAWNALHGLKPLKAGEYVLAQGTGGVSLFAMLFALKAGAVVIATTSSDEKARRLKEMGVQHILSYKEDPNWGETATKLTRGELGCQRVIEGHAENGPTYLEPLLRACTVRGIEVGNWVQFEEMNRAIEAYDIRPVVDGRVFGFDELKAAYKYVWDQKHFGKVVLSDGEQ</sequence>
<protein>
    <recommendedName>
        <fullName evidence="2">Enoyl reductase (ER) domain-containing protein</fullName>
    </recommendedName>
</protein>
<dbReference type="InterPro" id="IPR052711">
    <property type="entry name" value="Zinc_ADH-like"/>
</dbReference>
<feature type="domain" description="Enoyl reductase (ER)" evidence="2">
    <location>
        <begin position="26"/>
        <end position="333"/>
    </location>
</feature>
<dbReference type="CDD" id="cd08276">
    <property type="entry name" value="MDR7"/>
    <property type="match status" value="1"/>
</dbReference>
<dbReference type="PANTHER" id="PTHR45033">
    <property type="match status" value="1"/>
</dbReference>
<dbReference type="PANTHER" id="PTHR45033:SF2">
    <property type="entry name" value="ZINC-TYPE ALCOHOL DEHYDROGENASE-LIKE PROTEIN C1773.06C"/>
    <property type="match status" value="1"/>
</dbReference>
<gene>
    <name evidence="3" type="ORF">AtubIFM56815_004937</name>
</gene>
<dbReference type="InterPro" id="IPR020843">
    <property type="entry name" value="ER"/>
</dbReference>
<dbReference type="SMART" id="SM00829">
    <property type="entry name" value="PKS_ER"/>
    <property type="match status" value="1"/>
</dbReference>
<dbReference type="Gene3D" id="3.40.50.720">
    <property type="entry name" value="NAD(P)-binding Rossmann-like Domain"/>
    <property type="match status" value="1"/>
</dbReference>
<dbReference type="InterPro" id="IPR036291">
    <property type="entry name" value="NAD(P)-bd_dom_sf"/>
</dbReference>
<evidence type="ECO:0000313" key="4">
    <source>
        <dbReference type="Proteomes" id="UP001144157"/>
    </source>
</evidence>
<feature type="region of interest" description="Disordered" evidence="1">
    <location>
        <begin position="1"/>
        <end position="20"/>
    </location>
</feature>
<comment type="caution">
    <text evidence="3">The sequence shown here is derived from an EMBL/GenBank/DDBJ whole genome shotgun (WGS) entry which is preliminary data.</text>
</comment>
<evidence type="ECO:0000256" key="1">
    <source>
        <dbReference type="SAM" id="MobiDB-lite"/>
    </source>
</evidence>
<dbReference type="Pfam" id="PF13602">
    <property type="entry name" value="ADH_zinc_N_2"/>
    <property type="match status" value="1"/>
</dbReference>
<reference evidence="3" key="1">
    <citation type="submission" date="2022-07" db="EMBL/GenBank/DDBJ databases">
        <title>Taxonomy of Aspergillus series Nigri: significant species reduction supported by multi-species coalescent approaches.</title>
        <authorList>
            <person name="Bian C."/>
            <person name="Kusuya Y."/>
            <person name="Sklenar F."/>
            <person name="D'hooge E."/>
            <person name="Yaguchi T."/>
            <person name="Takahashi H."/>
            <person name="Hubka V."/>
        </authorList>
    </citation>
    <scope>NUCLEOTIDE SEQUENCE</scope>
    <source>
        <strain evidence="3">IFM 56815</strain>
    </source>
</reference>
<dbReference type="AlphaFoldDB" id="A0A9W6AHN3"/>
<dbReference type="Gene3D" id="3.90.180.10">
    <property type="entry name" value="Medium-chain alcohol dehydrogenases, catalytic domain"/>
    <property type="match status" value="2"/>
</dbReference>
<evidence type="ECO:0000313" key="3">
    <source>
        <dbReference type="EMBL" id="GLA81294.1"/>
    </source>
</evidence>
<dbReference type="InterPro" id="IPR011032">
    <property type="entry name" value="GroES-like_sf"/>
</dbReference>
<organism evidence="3 4">
    <name type="scientific">Aspergillus tubingensis</name>
    <dbReference type="NCBI Taxonomy" id="5068"/>
    <lineage>
        <taxon>Eukaryota</taxon>
        <taxon>Fungi</taxon>
        <taxon>Dikarya</taxon>
        <taxon>Ascomycota</taxon>
        <taxon>Pezizomycotina</taxon>
        <taxon>Eurotiomycetes</taxon>
        <taxon>Eurotiomycetidae</taxon>
        <taxon>Eurotiales</taxon>
        <taxon>Aspergillaceae</taxon>
        <taxon>Aspergillus</taxon>
        <taxon>Aspergillus subgen. Circumdati</taxon>
    </lineage>
</organism>
<dbReference type="SUPFAM" id="SSF51735">
    <property type="entry name" value="NAD(P)-binding Rossmann-fold domains"/>
    <property type="match status" value="1"/>
</dbReference>
<accession>A0A9W6AHN3</accession>
<feature type="compositionally biased region" description="Polar residues" evidence="1">
    <location>
        <begin position="1"/>
        <end position="16"/>
    </location>
</feature>
<dbReference type="EMBL" id="BRPE01000002">
    <property type="protein sequence ID" value="GLA81294.1"/>
    <property type="molecule type" value="Genomic_DNA"/>
</dbReference>
<dbReference type="SUPFAM" id="SSF50129">
    <property type="entry name" value="GroES-like"/>
    <property type="match status" value="1"/>
</dbReference>
<dbReference type="Proteomes" id="UP001144157">
    <property type="component" value="Unassembled WGS sequence"/>
</dbReference>
<dbReference type="Pfam" id="PF00107">
    <property type="entry name" value="ADH_zinc_N"/>
    <property type="match status" value="1"/>
</dbReference>
<dbReference type="InterPro" id="IPR013154">
    <property type="entry name" value="ADH-like_N"/>
</dbReference>